<reference evidence="7" key="1">
    <citation type="journal article" date="2017" name="Appl. Environ. Microbiol.">
        <title>Microdiversification of a pelagic Polynucleobacter species is mainly driven by acquisition of genomic islands from a partially interspecific gene pool.</title>
        <authorList>
            <person name="Hoetzinger M."/>
            <person name="Hahn M.W."/>
            <person name="Jezberova J."/>
            <person name="Schmidt J."/>
            <person name="Koll U."/>
        </authorList>
    </citation>
    <scope>NUCLEOTIDE SEQUENCE</scope>
    <source>
        <strain evidence="7">MWH-RechtKol4</strain>
    </source>
</reference>
<dbReference type="RefSeq" id="WP_071538639.1">
    <property type="nucleotide sequence ID" value="NZ_CP015016.1"/>
</dbReference>
<dbReference type="GO" id="GO:0016020">
    <property type="term" value="C:membrane"/>
    <property type="evidence" value="ECO:0007669"/>
    <property type="project" value="UniProtKB-SubCell"/>
</dbReference>
<dbReference type="SUPFAM" id="SSF74653">
    <property type="entry name" value="TolA/TonB C-terminal domain"/>
    <property type="match status" value="1"/>
</dbReference>
<feature type="region of interest" description="Disordered" evidence="5">
    <location>
        <begin position="263"/>
        <end position="283"/>
    </location>
</feature>
<dbReference type="AlphaFoldDB" id="A0AAC9NHN4"/>
<evidence type="ECO:0000256" key="3">
    <source>
        <dbReference type="ARBA" id="ARBA00022989"/>
    </source>
</evidence>
<feature type="region of interest" description="Disordered" evidence="5">
    <location>
        <begin position="172"/>
        <end position="195"/>
    </location>
</feature>
<feature type="region of interest" description="Disordered" evidence="5">
    <location>
        <begin position="89"/>
        <end position="159"/>
    </location>
</feature>
<evidence type="ECO:0000256" key="1">
    <source>
        <dbReference type="ARBA" id="ARBA00004167"/>
    </source>
</evidence>
<protein>
    <submittedName>
        <fullName evidence="7">Protein TolA</fullName>
    </submittedName>
</protein>
<organism evidence="7 8">
    <name type="scientific">Polynucleobacter asymbioticus</name>
    <dbReference type="NCBI Taxonomy" id="576611"/>
    <lineage>
        <taxon>Bacteria</taxon>
        <taxon>Pseudomonadati</taxon>
        <taxon>Pseudomonadota</taxon>
        <taxon>Betaproteobacteria</taxon>
        <taxon>Burkholderiales</taxon>
        <taxon>Burkholderiaceae</taxon>
        <taxon>Polynucleobacter</taxon>
    </lineage>
</organism>
<dbReference type="NCBIfam" id="TIGR01352">
    <property type="entry name" value="tonB_Cterm"/>
    <property type="match status" value="1"/>
</dbReference>
<dbReference type="InterPro" id="IPR014161">
    <property type="entry name" value="Tol-Pal_TolA"/>
</dbReference>
<evidence type="ECO:0000313" key="8">
    <source>
        <dbReference type="Proteomes" id="UP000182060"/>
    </source>
</evidence>
<proteinExistence type="predicted"/>
<evidence type="ECO:0000256" key="2">
    <source>
        <dbReference type="ARBA" id="ARBA00022692"/>
    </source>
</evidence>
<feature type="compositionally biased region" description="Basic and acidic residues" evidence="5">
    <location>
        <begin position="89"/>
        <end position="145"/>
    </location>
</feature>
<keyword evidence="2 6" id="KW-0812">Transmembrane</keyword>
<dbReference type="EMBL" id="CP015017">
    <property type="protein sequence ID" value="APC00403.1"/>
    <property type="molecule type" value="Genomic_DNA"/>
</dbReference>
<gene>
    <name evidence="7" type="ORF">AOC25_01605</name>
</gene>
<dbReference type="Gene3D" id="3.30.1150.10">
    <property type="match status" value="1"/>
</dbReference>
<evidence type="ECO:0000313" key="7">
    <source>
        <dbReference type="EMBL" id="APC00403.1"/>
    </source>
</evidence>
<name>A0AAC9NHN4_9BURK</name>
<sequence>MNSAQTFPPSSAPFKRGRFTKQESTKRALTFSLIAHLGLLAFLMIGISWNNSTPAGVEVELWDSAPQVETLPEPELKTAVKEEAADIALKKKPVEKEPPKKVEAAKETPKPVKPVPPKEKEKPKPVEKVKPVETPKKAEAPKKVEAASPAETKANAAAEKVRADQLARLRAAAGAEGGKGGTVGSGVGGGGNAPPGWTDKVIKKVKPLIVFNPESVSGNPAAVIQVSLAPDGAILSTSILSSSGNTSWDRAVLLALSRAESLPKDDNGKIPQREVKLTFKPKD</sequence>
<dbReference type="NCBIfam" id="TIGR02794">
    <property type="entry name" value="tolA_full"/>
    <property type="match status" value="1"/>
</dbReference>
<dbReference type="GO" id="GO:0043213">
    <property type="term" value="P:bacteriocin transport"/>
    <property type="evidence" value="ECO:0007669"/>
    <property type="project" value="InterPro"/>
</dbReference>
<dbReference type="Proteomes" id="UP000182060">
    <property type="component" value="Chromosome"/>
</dbReference>
<keyword evidence="3 6" id="KW-1133">Transmembrane helix</keyword>
<keyword evidence="4 6" id="KW-0472">Membrane</keyword>
<feature type="compositionally biased region" description="Gly residues" evidence="5">
    <location>
        <begin position="175"/>
        <end position="193"/>
    </location>
</feature>
<dbReference type="InterPro" id="IPR006260">
    <property type="entry name" value="TonB/TolA_C"/>
</dbReference>
<evidence type="ECO:0000256" key="4">
    <source>
        <dbReference type="ARBA" id="ARBA00023136"/>
    </source>
</evidence>
<dbReference type="Pfam" id="PF13103">
    <property type="entry name" value="TonB_2"/>
    <property type="match status" value="1"/>
</dbReference>
<feature type="transmembrane region" description="Helical" evidence="6">
    <location>
        <begin position="28"/>
        <end position="49"/>
    </location>
</feature>
<evidence type="ECO:0000256" key="6">
    <source>
        <dbReference type="SAM" id="Phobius"/>
    </source>
</evidence>
<dbReference type="GO" id="GO:0019534">
    <property type="term" value="F:toxin transmembrane transporter activity"/>
    <property type="evidence" value="ECO:0007669"/>
    <property type="project" value="InterPro"/>
</dbReference>
<evidence type="ECO:0000256" key="5">
    <source>
        <dbReference type="SAM" id="MobiDB-lite"/>
    </source>
</evidence>
<accession>A0AAC9NHN4</accession>
<comment type="subcellular location">
    <subcellularLocation>
        <location evidence="1">Membrane</location>
        <topology evidence="1">Single-pass membrane protein</topology>
    </subcellularLocation>
</comment>